<evidence type="ECO:0000313" key="3">
    <source>
        <dbReference type="Proteomes" id="UP001160499"/>
    </source>
</evidence>
<proteinExistence type="predicted"/>
<evidence type="ECO:0000313" key="2">
    <source>
        <dbReference type="EMBL" id="MDH6217686.1"/>
    </source>
</evidence>
<dbReference type="EMBL" id="JARXVH010000007">
    <property type="protein sequence ID" value="MDH6217686.1"/>
    <property type="molecule type" value="Genomic_DNA"/>
</dbReference>
<protein>
    <submittedName>
        <fullName evidence="2">Uncharacterized protein</fullName>
    </submittedName>
</protein>
<gene>
    <name evidence="2" type="ORF">M2283_005014</name>
</gene>
<keyword evidence="3" id="KW-1185">Reference proteome</keyword>
<comment type="caution">
    <text evidence="2">The sequence shown here is derived from an EMBL/GenBank/DDBJ whole genome shotgun (WGS) entry which is preliminary data.</text>
</comment>
<evidence type="ECO:0000256" key="1">
    <source>
        <dbReference type="SAM" id="MobiDB-lite"/>
    </source>
</evidence>
<reference evidence="2 3" key="1">
    <citation type="submission" date="2023-04" db="EMBL/GenBank/DDBJ databases">
        <title>Forest soil microbial communities from Buena Vista Peninsula, Colon Province, Panama.</title>
        <authorList>
            <person name="Bouskill N."/>
        </authorList>
    </citation>
    <scope>NUCLEOTIDE SEQUENCE [LARGE SCALE GENOMIC DNA]</scope>
    <source>
        <strain evidence="2 3">GGS1</strain>
    </source>
</reference>
<accession>A0ABT6LMZ3</accession>
<sequence>MTGDVRGVVGLSHVLTFGPGTGILAAGGLAAGGTRAEPVAPYRPSPSSDQDPEPVA</sequence>
<dbReference type="RefSeq" id="WP_280878567.1">
    <property type="nucleotide sequence ID" value="NZ_JARXVH010000007.1"/>
</dbReference>
<name>A0ABT6LMZ3_9ACTN</name>
<feature type="region of interest" description="Disordered" evidence="1">
    <location>
        <begin position="33"/>
        <end position="56"/>
    </location>
</feature>
<organism evidence="2 3">
    <name type="scientific">Streptomyces pseudovenezuelae</name>
    <dbReference type="NCBI Taxonomy" id="67350"/>
    <lineage>
        <taxon>Bacteria</taxon>
        <taxon>Bacillati</taxon>
        <taxon>Actinomycetota</taxon>
        <taxon>Actinomycetes</taxon>
        <taxon>Kitasatosporales</taxon>
        <taxon>Streptomycetaceae</taxon>
        <taxon>Streptomyces</taxon>
        <taxon>Streptomyces aurantiacus group</taxon>
    </lineage>
</organism>
<dbReference type="Proteomes" id="UP001160499">
    <property type="component" value="Unassembled WGS sequence"/>
</dbReference>